<reference evidence="13" key="1">
    <citation type="submission" date="2021-03" db="EMBL/GenBank/DDBJ databases">
        <title>Draft genome sequence of rust myrtle Austropuccinia psidii MF-1, a brazilian biotype.</title>
        <authorList>
            <person name="Quecine M.C."/>
            <person name="Pachon D.M.R."/>
            <person name="Bonatelli M.L."/>
            <person name="Correr F.H."/>
            <person name="Franceschini L.M."/>
            <person name="Leite T.F."/>
            <person name="Margarido G.R.A."/>
            <person name="Almeida C.A."/>
            <person name="Ferrarezi J.A."/>
            <person name="Labate C.A."/>
        </authorList>
    </citation>
    <scope>NUCLEOTIDE SEQUENCE</scope>
    <source>
        <strain evidence="13">MF-1</strain>
    </source>
</reference>
<keyword evidence="3" id="KW-0479">Metal-binding</keyword>
<evidence type="ECO:0000313" key="14">
    <source>
        <dbReference type="Proteomes" id="UP000765509"/>
    </source>
</evidence>
<proteinExistence type="predicted"/>
<dbReference type="Proteomes" id="UP000765509">
    <property type="component" value="Unassembled WGS sequence"/>
</dbReference>
<dbReference type="InterPro" id="IPR039537">
    <property type="entry name" value="Retrotran_Ty1/copia-like"/>
</dbReference>
<name>A0A9Q3GJB0_9BASI</name>
<keyword evidence="9" id="KW-0808">Transferase</keyword>
<keyword evidence="8" id="KW-0695">RNA-directed DNA polymerase</keyword>
<feature type="domain" description="Reverse transcriptase Ty1/copia-type" evidence="12">
    <location>
        <begin position="263"/>
        <end position="422"/>
    </location>
</feature>
<dbReference type="EMBL" id="AVOT02002217">
    <property type="protein sequence ID" value="MBW0469541.1"/>
    <property type="molecule type" value="Genomic_DNA"/>
</dbReference>
<dbReference type="InterPro" id="IPR013103">
    <property type="entry name" value="RVT_2"/>
</dbReference>
<organism evidence="13 14">
    <name type="scientific">Austropuccinia psidii MF-1</name>
    <dbReference type="NCBI Taxonomy" id="1389203"/>
    <lineage>
        <taxon>Eukaryota</taxon>
        <taxon>Fungi</taxon>
        <taxon>Dikarya</taxon>
        <taxon>Basidiomycota</taxon>
        <taxon>Pucciniomycotina</taxon>
        <taxon>Pucciniomycetes</taxon>
        <taxon>Pucciniales</taxon>
        <taxon>Sphaerophragmiaceae</taxon>
        <taxon>Austropuccinia</taxon>
    </lineage>
</organism>
<keyword evidence="6" id="KW-0460">Magnesium</keyword>
<keyword evidence="7" id="KW-0229">DNA integration</keyword>
<dbReference type="GO" id="GO:0003964">
    <property type="term" value="F:RNA-directed DNA polymerase activity"/>
    <property type="evidence" value="ECO:0007669"/>
    <property type="project" value="UniProtKB-KW"/>
</dbReference>
<evidence type="ECO:0000256" key="5">
    <source>
        <dbReference type="ARBA" id="ARBA00022801"/>
    </source>
</evidence>
<dbReference type="GO" id="GO:0046872">
    <property type="term" value="F:metal ion binding"/>
    <property type="evidence" value="ECO:0007669"/>
    <property type="project" value="UniProtKB-KW"/>
</dbReference>
<dbReference type="PANTHER" id="PTHR42648:SF11">
    <property type="entry name" value="TRANSPOSON TY4-P GAG-POL POLYPROTEIN"/>
    <property type="match status" value="1"/>
</dbReference>
<keyword evidence="14" id="KW-1185">Reference proteome</keyword>
<evidence type="ECO:0000256" key="8">
    <source>
        <dbReference type="ARBA" id="ARBA00022918"/>
    </source>
</evidence>
<dbReference type="GO" id="GO:0006310">
    <property type="term" value="P:DNA recombination"/>
    <property type="evidence" value="ECO:0007669"/>
    <property type="project" value="UniProtKB-KW"/>
</dbReference>
<feature type="domain" description="Reverse transcriptase Ty1/copia-type" evidence="12">
    <location>
        <begin position="205"/>
        <end position="258"/>
    </location>
</feature>
<evidence type="ECO:0000256" key="9">
    <source>
        <dbReference type="ARBA" id="ARBA00022932"/>
    </source>
</evidence>
<evidence type="ECO:0000259" key="12">
    <source>
        <dbReference type="Pfam" id="PF07727"/>
    </source>
</evidence>
<keyword evidence="5" id="KW-0378">Hydrolase</keyword>
<evidence type="ECO:0000256" key="2">
    <source>
        <dbReference type="ARBA" id="ARBA00022722"/>
    </source>
</evidence>
<dbReference type="GO" id="GO:0015074">
    <property type="term" value="P:DNA integration"/>
    <property type="evidence" value="ECO:0007669"/>
    <property type="project" value="UniProtKB-KW"/>
</dbReference>
<protein>
    <recommendedName>
        <fullName evidence="12">Reverse transcriptase Ty1/copia-type domain-containing protein</fullName>
    </recommendedName>
</protein>
<dbReference type="PANTHER" id="PTHR42648">
    <property type="entry name" value="TRANSPOSASE, PUTATIVE-RELATED"/>
    <property type="match status" value="1"/>
</dbReference>
<keyword evidence="11" id="KW-0511">Multifunctional enzyme</keyword>
<keyword evidence="9" id="KW-0239">DNA-directed DNA polymerase</keyword>
<dbReference type="OrthoDB" id="411615at2759"/>
<keyword evidence="10" id="KW-0233">DNA recombination</keyword>
<evidence type="ECO:0000256" key="1">
    <source>
        <dbReference type="ARBA" id="ARBA00022695"/>
    </source>
</evidence>
<dbReference type="Pfam" id="PF07727">
    <property type="entry name" value="RVT_2"/>
    <property type="match status" value="2"/>
</dbReference>
<dbReference type="SUPFAM" id="SSF56672">
    <property type="entry name" value="DNA/RNA polymerases"/>
    <property type="match status" value="1"/>
</dbReference>
<evidence type="ECO:0000256" key="3">
    <source>
        <dbReference type="ARBA" id="ARBA00022723"/>
    </source>
</evidence>
<dbReference type="InterPro" id="IPR043502">
    <property type="entry name" value="DNA/RNA_pol_sf"/>
</dbReference>
<evidence type="ECO:0000256" key="10">
    <source>
        <dbReference type="ARBA" id="ARBA00023172"/>
    </source>
</evidence>
<evidence type="ECO:0000256" key="4">
    <source>
        <dbReference type="ARBA" id="ARBA00022759"/>
    </source>
</evidence>
<dbReference type="GO" id="GO:0004519">
    <property type="term" value="F:endonuclease activity"/>
    <property type="evidence" value="ECO:0007669"/>
    <property type="project" value="UniProtKB-KW"/>
</dbReference>
<comment type="caution">
    <text evidence="13">The sequence shown here is derived from an EMBL/GenBank/DDBJ whole genome shotgun (WGS) entry which is preliminary data.</text>
</comment>
<dbReference type="GO" id="GO:0003887">
    <property type="term" value="F:DNA-directed DNA polymerase activity"/>
    <property type="evidence" value="ECO:0007669"/>
    <property type="project" value="UniProtKB-KW"/>
</dbReference>
<dbReference type="GO" id="GO:0016787">
    <property type="term" value="F:hydrolase activity"/>
    <property type="evidence" value="ECO:0007669"/>
    <property type="project" value="UniProtKB-KW"/>
</dbReference>
<evidence type="ECO:0000256" key="11">
    <source>
        <dbReference type="ARBA" id="ARBA00023268"/>
    </source>
</evidence>
<evidence type="ECO:0000256" key="6">
    <source>
        <dbReference type="ARBA" id="ARBA00022842"/>
    </source>
</evidence>
<evidence type="ECO:0000313" key="13">
    <source>
        <dbReference type="EMBL" id="MBW0469541.1"/>
    </source>
</evidence>
<accession>A0A9Q3GJB0</accession>
<gene>
    <name evidence="13" type="ORF">O181_009256</name>
</gene>
<keyword evidence="1" id="KW-0548">Nucleotidyltransferase</keyword>
<sequence>MIVDKARCLLLMSNLPNQYWAEAINTATYLTNIIPIPSKNNISPFQLWTKNALKIKKIHTFGCKVVFLIPKHKQIEKLAPVSEIGIFWNDIEEEFFNCQEMSEEDENIMLEDLEIGQVGSSNDDSESLANSLPPEARRIKVVGPRHPTLINSNISVSNILPYSQRPVALLTKKDPLTYNQALRSGSQKHWKEAIKKEIQSMLNLEVWEEVQIKDNYKLIGTTWVFKTKRNDSNQITEHKARLCAQGFSQTQGRDYSKTGLKFEQLDIKSAFLNAPIEEDVYLSIPQGLDRDKRNMCLKLKKAIYGLKHAPLAWYCRLSTWLMKFGFKISKADSCVFYLEKPEPIWLFPHVDDIGIFCKKLTEFKTAIKKEFQTKMLGRADLMLGIKIIQQLDSITLTQSHYIDSLLDSYRMTNCKPVATPLIPNIHLEPATESEKGHFNL</sequence>
<keyword evidence="4" id="KW-0255">Endonuclease</keyword>
<evidence type="ECO:0000256" key="7">
    <source>
        <dbReference type="ARBA" id="ARBA00022908"/>
    </source>
</evidence>
<dbReference type="AlphaFoldDB" id="A0A9Q3GJB0"/>
<keyword evidence="2" id="KW-0540">Nuclease</keyword>